<accession>A0AAN9A3N2</accession>
<evidence type="ECO:0000313" key="2">
    <source>
        <dbReference type="Proteomes" id="UP001381693"/>
    </source>
</evidence>
<reference evidence="1 2" key="1">
    <citation type="submission" date="2023-11" db="EMBL/GenBank/DDBJ databases">
        <title>Halocaridina rubra genome assembly.</title>
        <authorList>
            <person name="Smith C."/>
        </authorList>
    </citation>
    <scope>NUCLEOTIDE SEQUENCE [LARGE SCALE GENOMIC DNA]</scope>
    <source>
        <strain evidence="1">EP-1</strain>
        <tissue evidence="1">Whole</tissue>
    </source>
</reference>
<dbReference type="InterPro" id="IPR029044">
    <property type="entry name" value="Nucleotide-diphossugar_trans"/>
</dbReference>
<dbReference type="GO" id="GO:0016020">
    <property type="term" value="C:membrane"/>
    <property type="evidence" value="ECO:0007669"/>
    <property type="project" value="GOC"/>
</dbReference>
<dbReference type="Pfam" id="PF04488">
    <property type="entry name" value="Gly_transf_sug"/>
    <property type="match status" value="1"/>
</dbReference>
<dbReference type="EMBL" id="JAXCGZ010015104">
    <property type="protein sequence ID" value="KAK7071290.1"/>
    <property type="molecule type" value="Genomic_DNA"/>
</dbReference>
<keyword evidence="2" id="KW-1185">Reference proteome</keyword>
<gene>
    <name evidence="1" type="ORF">SK128_001184</name>
</gene>
<proteinExistence type="predicted"/>
<comment type="caution">
    <text evidence="1">The sequence shown here is derived from an EMBL/GenBank/DDBJ whole genome shotgun (WGS) entry which is preliminary data.</text>
</comment>
<dbReference type="Gene3D" id="3.90.550.20">
    <property type="match status" value="1"/>
</dbReference>
<dbReference type="PANTHER" id="PTHR12042:SF21">
    <property type="entry name" value="ALPHA1,4-GALACTOSYLTRANSFERASE 1-RELATED"/>
    <property type="match status" value="1"/>
</dbReference>
<dbReference type="InterPro" id="IPR051981">
    <property type="entry name" value="Glycosyltransf_32"/>
</dbReference>
<name>A0AAN9A3N2_HALRR</name>
<protein>
    <submittedName>
        <fullName evidence="1">Uncharacterized protein</fullName>
    </submittedName>
</protein>
<evidence type="ECO:0000313" key="1">
    <source>
        <dbReference type="EMBL" id="KAK7071290.1"/>
    </source>
</evidence>
<dbReference type="GO" id="GO:0016758">
    <property type="term" value="F:hexosyltransferase activity"/>
    <property type="evidence" value="ECO:0007669"/>
    <property type="project" value="TreeGrafter"/>
</dbReference>
<dbReference type="PANTHER" id="PTHR12042">
    <property type="entry name" value="LACTOSYLCERAMIDE 4-ALPHA-GALACTOSYLTRANSFERASE ALPHA- 1,4-GALACTOSYLTRANSFERASE"/>
    <property type="match status" value="1"/>
</dbReference>
<dbReference type="GO" id="GO:0006688">
    <property type="term" value="P:glycosphingolipid biosynthetic process"/>
    <property type="evidence" value="ECO:0007669"/>
    <property type="project" value="TreeGrafter"/>
</dbReference>
<feature type="non-terminal residue" evidence="1">
    <location>
        <position position="62"/>
    </location>
</feature>
<dbReference type="InterPro" id="IPR007577">
    <property type="entry name" value="GlycoTrfase_DXD_sugar-bd_CS"/>
</dbReference>
<organism evidence="1 2">
    <name type="scientific">Halocaridina rubra</name>
    <name type="common">Hawaiian red shrimp</name>
    <dbReference type="NCBI Taxonomy" id="373956"/>
    <lineage>
        <taxon>Eukaryota</taxon>
        <taxon>Metazoa</taxon>
        <taxon>Ecdysozoa</taxon>
        <taxon>Arthropoda</taxon>
        <taxon>Crustacea</taxon>
        <taxon>Multicrustacea</taxon>
        <taxon>Malacostraca</taxon>
        <taxon>Eumalacostraca</taxon>
        <taxon>Eucarida</taxon>
        <taxon>Decapoda</taxon>
        <taxon>Pleocyemata</taxon>
        <taxon>Caridea</taxon>
        <taxon>Atyoidea</taxon>
        <taxon>Atyidae</taxon>
        <taxon>Halocaridina</taxon>
    </lineage>
</organism>
<dbReference type="Proteomes" id="UP001381693">
    <property type="component" value="Unassembled WGS sequence"/>
</dbReference>
<dbReference type="AlphaFoldDB" id="A0AAN9A3N2"/>
<dbReference type="SUPFAM" id="SSF53448">
    <property type="entry name" value="Nucleotide-diphospho-sugar transferases"/>
    <property type="match status" value="1"/>
</dbReference>
<sequence length="62" mass="6913">MEIFMSDAVRLAILWKFGGTYIDMDAITLRPLPSAKNFAGRLSVDQINLAIASFSKQHTLLD</sequence>